<dbReference type="InterPro" id="IPR000994">
    <property type="entry name" value="Pept_M24"/>
</dbReference>
<dbReference type="NCBIfam" id="TIGR00500">
    <property type="entry name" value="met_pdase_I"/>
    <property type="match status" value="1"/>
</dbReference>
<organism evidence="9 10">
    <name type="scientific">Terrihabitans soli</name>
    <dbReference type="NCBI Taxonomy" id="708113"/>
    <lineage>
        <taxon>Bacteria</taxon>
        <taxon>Pseudomonadati</taxon>
        <taxon>Pseudomonadota</taxon>
        <taxon>Alphaproteobacteria</taxon>
        <taxon>Hyphomicrobiales</taxon>
        <taxon>Terrihabitans</taxon>
    </lineage>
</organism>
<feature type="binding site" evidence="6">
    <location>
        <position position="120"/>
    </location>
    <ligand>
        <name>a divalent metal cation</name>
        <dbReference type="ChEBI" id="CHEBI:60240"/>
        <label>2</label>
        <note>catalytic</note>
    </ligand>
</feature>
<dbReference type="KEGG" id="tso:IZ6_21830"/>
<feature type="binding site" evidence="6">
    <location>
        <position position="184"/>
    </location>
    <ligand>
        <name>a divalent metal cation</name>
        <dbReference type="ChEBI" id="CHEBI:60240"/>
        <label>2</label>
        <note>catalytic</note>
    </ligand>
</feature>
<dbReference type="GO" id="GO:0070006">
    <property type="term" value="F:metalloaminopeptidase activity"/>
    <property type="evidence" value="ECO:0007669"/>
    <property type="project" value="UniProtKB-UniRule"/>
</dbReference>
<feature type="binding site" evidence="6">
    <location>
        <position position="109"/>
    </location>
    <ligand>
        <name>a divalent metal cation</name>
        <dbReference type="ChEBI" id="CHEBI:60240"/>
        <label>1</label>
    </ligand>
</feature>
<feature type="binding site" evidence="6">
    <location>
        <position position="217"/>
    </location>
    <ligand>
        <name>a divalent metal cation</name>
        <dbReference type="ChEBI" id="CHEBI:60240"/>
        <label>2</label>
        <note>catalytic</note>
    </ligand>
</feature>
<dbReference type="HAMAP" id="MF_01974">
    <property type="entry name" value="MetAP_1"/>
    <property type="match status" value="1"/>
</dbReference>
<evidence type="ECO:0000256" key="5">
    <source>
        <dbReference type="ARBA" id="ARBA00022801"/>
    </source>
</evidence>
<feature type="binding site" evidence="6">
    <location>
        <position position="120"/>
    </location>
    <ligand>
        <name>a divalent metal cation</name>
        <dbReference type="ChEBI" id="CHEBI:60240"/>
        <label>1</label>
    </ligand>
</feature>
<dbReference type="EMBL" id="AP023361">
    <property type="protein sequence ID" value="BCJ91448.1"/>
    <property type="molecule type" value="Genomic_DNA"/>
</dbReference>
<dbReference type="InterPro" id="IPR002467">
    <property type="entry name" value="Pept_M24A_MAP1"/>
</dbReference>
<proteinExistence type="inferred from homology"/>
<comment type="catalytic activity">
    <reaction evidence="6 7">
        <text>Release of N-terminal amino acids, preferentially methionine, from peptides and arylamides.</text>
        <dbReference type="EC" id="3.4.11.18"/>
    </reaction>
</comment>
<evidence type="ECO:0000259" key="8">
    <source>
        <dbReference type="Pfam" id="PF00557"/>
    </source>
</evidence>
<dbReference type="PANTHER" id="PTHR43330">
    <property type="entry name" value="METHIONINE AMINOPEPTIDASE"/>
    <property type="match status" value="1"/>
</dbReference>
<dbReference type="SUPFAM" id="SSF55920">
    <property type="entry name" value="Creatinase/aminopeptidase"/>
    <property type="match status" value="1"/>
</dbReference>
<dbReference type="EC" id="3.4.11.18" evidence="6 7"/>
<evidence type="ECO:0000256" key="3">
    <source>
        <dbReference type="ARBA" id="ARBA00022670"/>
    </source>
</evidence>
<feature type="binding site" evidence="6">
    <location>
        <position position="92"/>
    </location>
    <ligand>
        <name>substrate</name>
    </ligand>
</feature>
<dbReference type="AlphaFoldDB" id="A0A6S6QY04"/>
<evidence type="ECO:0000313" key="9">
    <source>
        <dbReference type="EMBL" id="BCJ91448.1"/>
    </source>
</evidence>
<feature type="binding site" evidence="6">
    <location>
        <position position="248"/>
    </location>
    <ligand>
        <name>a divalent metal cation</name>
        <dbReference type="ChEBI" id="CHEBI:60240"/>
        <label>2</label>
        <note>catalytic</note>
    </ligand>
</feature>
<keyword evidence="10" id="KW-1185">Reference proteome</keyword>
<evidence type="ECO:0000256" key="6">
    <source>
        <dbReference type="HAMAP-Rule" id="MF_01974"/>
    </source>
</evidence>
<evidence type="ECO:0000313" key="10">
    <source>
        <dbReference type="Proteomes" id="UP000515317"/>
    </source>
</evidence>
<comment type="function">
    <text evidence="1 6">Removes the N-terminal methionine from nascent proteins. The N-terminal methionine is often cleaved when the second residue in the primary sequence is small and uncharged (Met-Ala-, Cys, Gly, Pro, Ser, Thr, or Val). Requires deformylation of the N(alpha)-formylated initiator methionine before it can be hydrolyzed.</text>
</comment>
<dbReference type="GO" id="GO:0005829">
    <property type="term" value="C:cytosol"/>
    <property type="evidence" value="ECO:0007669"/>
    <property type="project" value="TreeGrafter"/>
</dbReference>
<comment type="similarity">
    <text evidence="6">Belongs to the peptidase M24A family. Methionine aminopeptidase type 1 subfamily.</text>
</comment>
<gene>
    <name evidence="9" type="primary">map1</name>
    <name evidence="6" type="synonym">map</name>
    <name evidence="9" type="ORF">IZ6_21830</name>
</gene>
<protein>
    <recommendedName>
        <fullName evidence="6 7">Methionine aminopeptidase</fullName>
        <shortName evidence="6">MAP</shortName>
        <shortName evidence="6">MetAP</shortName>
        <ecNumber evidence="6 7">3.4.11.18</ecNumber>
    </recommendedName>
    <alternativeName>
        <fullName evidence="6">Peptidase M</fullName>
    </alternativeName>
</protein>
<keyword evidence="3 6" id="KW-0645">Protease</keyword>
<dbReference type="PANTHER" id="PTHR43330:SF27">
    <property type="entry name" value="METHIONINE AMINOPEPTIDASE"/>
    <property type="match status" value="1"/>
</dbReference>
<evidence type="ECO:0000256" key="4">
    <source>
        <dbReference type="ARBA" id="ARBA00022723"/>
    </source>
</evidence>
<comment type="subunit">
    <text evidence="6">Monomer.</text>
</comment>
<sequence length="278" mass="30037">MSYIDASLAQNRKNGQIRLHGPDGFEGMRKAGALVAEVLDYIAPFVAPGVSTGKLDALVYEFVRDHGAVPATLMYRGYTKSTCISINHVVCHGIPNEKPLREGDILNIDVTLIKDGWHGDSSRMYAAGEIPRRAERLVEVTYEALMRGVNAIRPGGTIGDIGAAIQAYAESEERMSVVRDFCGHGLGQLFHDEPNILHYGRSGEGAVLKPGMFFTVEPMINLGRPHVKVLADGWTAVTRDRSLSAQFEHTVGVTETGVEIFTVSPAGLHNPVSAAKAA</sequence>
<dbReference type="Pfam" id="PF00557">
    <property type="entry name" value="Peptidase_M24"/>
    <property type="match status" value="1"/>
</dbReference>
<dbReference type="GO" id="GO:0004239">
    <property type="term" value="F:initiator methionyl aminopeptidase activity"/>
    <property type="evidence" value="ECO:0007669"/>
    <property type="project" value="UniProtKB-UniRule"/>
</dbReference>
<dbReference type="GO" id="GO:0046872">
    <property type="term" value="F:metal ion binding"/>
    <property type="evidence" value="ECO:0007669"/>
    <property type="project" value="UniProtKB-UniRule"/>
</dbReference>
<keyword evidence="5 6" id="KW-0378">Hydrolase</keyword>
<feature type="binding site" evidence="6">
    <location>
        <position position="191"/>
    </location>
    <ligand>
        <name>substrate</name>
    </ligand>
</feature>
<evidence type="ECO:0000256" key="7">
    <source>
        <dbReference type="RuleBase" id="RU003653"/>
    </source>
</evidence>
<dbReference type="Gene3D" id="3.90.230.10">
    <property type="entry name" value="Creatinase/methionine aminopeptidase superfamily"/>
    <property type="match status" value="1"/>
</dbReference>
<accession>A0A6S6QY04</accession>
<name>A0A6S6QY04_9HYPH</name>
<dbReference type="PROSITE" id="PS00680">
    <property type="entry name" value="MAP_1"/>
    <property type="match status" value="1"/>
</dbReference>
<dbReference type="RefSeq" id="WP_222875094.1">
    <property type="nucleotide sequence ID" value="NZ_AP023361.1"/>
</dbReference>
<evidence type="ECO:0000256" key="1">
    <source>
        <dbReference type="ARBA" id="ARBA00002521"/>
    </source>
</evidence>
<evidence type="ECO:0000256" key="2">
    <source>
        <dbReference type="ARBA" id="ARBA00022438"/>
    </source>
</evidence>
<reference evidence="9 10" key="1">
    <citation type="submission" date="2020-08" db="EMBL/GenBank/DDBJ databases">
        <title>Genome sequence of Rhizobiales bacterium strain IZ6.</title>
        <authorList>
            <person name="Nakai R."/>
            <person name="Naganuma T."/>
        </authorList>
    </citation>
    <scope>NUCLEOTIDE SEQUENCE [LARGE SCALE GENOMIC DNA]</scope>
    <source>
        <strain evidence="9 10">IZ6</strain>
    </source>
</reference>
<dbReference type="CDD" id="cd01086">
    <property type="entry name" value="MetAP1"/>
    <property type="match status" value="1"/>
</dbReference>
<dbReference type="GO" id="GO:0006508">
    <property type="term" value="P:proteolysis"/>
    <property type="evidence" value="ECO:0007669"/>
    <property type="project" value="UniProtKB-KW"/>
</dbReference>
<dbReference type="Proteomes" id="UP000515317">
    <property type="component" value="Chromosome"/>
</dbReference>
<comment type="cofactor">
    <cofactor evidence="6">
        <name>Co(2+)</name>
        <dbReference type="ChEBI" id="CHEBI:48828"/>
    </cofactor>
    <cofactor evidence="6">
        <name>Zn(2+)</name>
        <dbReference type="ChEBI" id="CHEBI:29105"/>
    </cofactor>
    <cofactor evidence="6">
        <name>Mn(2+)</name>
        <dbReference type="ChEBI" id="CHEBI:29035"/>
    </cofactor>
    <cofactor evidence="6">
        <name>Fe(2+)</name>
        <dbReference type="ChEBI" id="CHEBI:29033"/>
    </cofactor>
    <text evidence="6">Binds 2 divalent metal cations per subunit. Has a high-affinity and a low affinity metal-binding site. The true nature of the physiological cofactor is under debate. The enzyme is active with cobalt, zinc, manganese or divalent iron ions. Most likely, methionine aminopeptidases function as mononuclear Fe(2+)-metalloproteases under physiological conditions, and the catalytically relevant metal-binding site has been assigned to the histidine-containing high-affinity site.</text>
</comment>
<dbReference type="PRINTS" id="PR00599">
    <property type="entry name" value="MAPEPTIDASE"/>
</dbReference>
<feature type="binding site" evidence="6">
    <location>
        <position position="248"/>
    </location>
    <ligand>
        <name>a divalent metal cation</name>
        <dbReference type="ChEBI" id="CHEBI:60240"/>
        <label>1</label>
    </ligand>
</feature>
<dbReference type="InterPro" id="IPR001714">
    <property type="entry name" value="Pept_M24_MAP"/>
</dbReference>
<keyword evidence="2 6" id="KW-0031">Aminopeptidase</keyword>
<dbReference type="InterPro" id="IPR036005">
    <property type="entry name" value="Creatinase/aminopeptidase-like"/>
</dbReference>
<feature type="domain" description="Peptidase M24" evidence="8">
    <location>
        <begin position="26"/>
        <end position="255"/>
    </location>
</feature>
<keyword evidence="4 6" id="KW-0479">Metal-binding</keyword>